<dbReference type="RefSeq" id="WP_331389350.1">
    <property type="nucleotide sequence ID" value="NZ_JAZKLB010000001.1"/>
</dbReference>
<keyword evidence="2" id="KW-1185">Reference proteome</keyword>
<dbReference type="EMBL" id="JAZKLI010000001">
    <property type="protein sequence ID" value="MEE9683485.1"/>
    <property type="molecule type" value="Genomic_DNA"/>
</dbReference>
<reference evidence="1 2" key="1">
    <citation type="submission" date="2023-10" db="EMBL/GenBank/DDBJ databases">
        <title>Wastewater isolates of ESBL- and carbapenemase-producing Gram-negative bacteria from New Zealand.</title>
        <authorList>
            <person name="Straub C."/>
            <person name="Weaver L."/>
            <person name="Cornelius A."/>
            <person name="Mcgill E."/>
            <person name="Dyet K."/>
            <person name="White L."/>
            <person name="Pattis I."/>
        </authorList>
    </citation>
    <scope>NUCLEOTIDE SEQUENCE [LARGE SCALE GENOMIC DNA]</scope>
    <source>
        <strain evidence="1 2">ESBL35</strain>
    </source>
</reference>
<protein>
    <submittedName>
        <fullName evidence="1">Uncharacterized protein</fullName>
    </submittedName>
</protein>
<evidence type="ECO:0000313" key="2">
    <source>
        <dbReference type="Proteomes" id="UP001335910"/>
    </source>
</evidence>
<organism evidence="1 2">
    <name type="scientific">Lelliottia amnigena</name>
    <name type="common">Enterobacter amnigenus</name>
    <dbReference type="NCBI Taxonomy" id="61646"/>
    <lineage>
        <taxon>Bacteria</taxon>
        <taxon>Pseudomonadati</taxon>
        <taxon>Pseudomonadota</taxon>
        <taxon>Gammaproteobacteria</taxon>
        <taxon>Enterobacterales</taxon>
        <taxon>Enterobacteriaceae</taxon>
        <taxon>Lelliottia</taxon>
    </lineage>
</organism>
<dbReference type="Proteomes" id="UP001335910">
    <property type="component" value="Unassembled WGS sequence"/>
</dbReference>
<proteinExistence type="predicted"/>
<evidence type="ECO:0000313" key="1">
    <source>
        <dbReference type="EMBL" id="MEE9683485.1"/>
    </source>
</evidence>
<gene>
    <name evidence="1" type="ORF">V4839_08285</name>
</gene>
<sequence>MKFSGLSLVFSVIFPVGFLETGGEKALRHNGLTGYSPFPRENDAGVALNEIDWYSIN</sequence>
<accession>A0ABU7U953</accession>
<name>A0ABU7U953_LELAM</name>
<comment type="caution">
    <text evidence="1">The sequence shown here is derived from an EMBL/GenBank/DDBJ whole genome shotgun (WGS) entry which is preliminary data.</text>
</comment>